<dbReference type="KEGG" id="lck:HN018_25340"/>
<dbReference type="CDD" id="cd04586">
    <property type="entry name" value="CBS_pair_BON_assoc"/>
    <property type="match status" value="1"/>
</dbReference>
<proteinExistence type="predicted"/>
<dbReference type="SMART" id="SM00116">
    <property type="entry name" value="CBS"/>
    <property type="match status" value="2"/>
</dbReference>
<keyword evidence="1 2" id="KW-0129">CBS domain</keyword>
<dbReference type="SUPFAM" id="SSF54631">
    <property type="entry name" value="CBS-domain pair"/>
    <property type="match status" value="1"/>
</dbReference>
<dbReference type="InterPro" id="IPR051257">
    <property type="entry name" value="Diverse_CBS-Domain"/>
</dbReference>
<evidence type="ECO:0000256" key="2">
    <source>
        <dbReference type="PROSITE-ProRule" id="PRU00703"/>
    </source>
</evidence>
<evidence type="ECO:0000313" key="5">
    <source>
        <dbReference type="Proteomes" id="UP000500767"/>
    </source>
</evidence>
<evidence type="ECO:0000256" key="1">
    <source>
        <dbReference type="ARBA" id="ARBA00023122"/>
    </source>
</evidence>
<keyword evidence="5" id="KW-1185">Reference proteome</keyword>
<accession>A0A6M8HYL4</accession>
<dbReference type="InterPro" id="IPR046342">
    <property type="entry name" value="CBS_dom_sf"/>
</dbReference>
<gene>
    <name evidence="4" type="ORF">HN018_25340</name>
</gene>
<dbReference type="PROSITE" id="PS51371">
    <property type="entry name" value="CBS"/>
    <property type="match status" value="2"/>
</dbReference>
<dbReference type="RefSeq" id="WP_171834365.1">
    <property type="nucleotide sequence ID" value="NZ_CP053710.1"/>
</dbReference>
<name>A0A6M8HYL4_9PROT</name>
<sequence length="161" mass="17742">MLDDASAIMTREVYSVTPDATIAAIARVLATHDISAVPVCDQSGVLVGLVSEGDLLRPFGESNRLRRAWWLSLIAEGNDLAPEFTDYVRQDHRQARDVMTTPVITAPDTATLPQLSDLLTRHRIKRLPILRNGRMVGIVSRADLVRAISQMPANTGERTEL</sequence>
<dbReference type="Proteomes" id="UP000500767">
    <property type="component" value="Plasmid unnamed2"/>
</dbReference>
<dbReference type="AlphaFoldDB" id="A0A6M8HYL4"/>
<dbReference type="EMBL" id="CP053710">
    <property type="protein sequence ID" value="QKE93492.1"/>
    <property type="molecule type" value="Genomic_DNA"/>
</dbReference>
<evidence type="ECO:0000259" key="3">
    <source>
        <dbReference type="PROSITE" id="PS51371"/>
    </source>
</evidence>
<feature type="domain" description="CBS" evidence="3">
    <location>
        <begin position="9"/>
        <end position="65"/>
    </location>
</feature>
<reference evidence="4 5" key="1">
    <citation type="journal article" date="2014" name="World J. Microbiol. Biotechnol.">
        <title>Biodiversity and physiological characteristics of Antarctic and Arctic lichens-associated bacteria.</title>
        <authorList>
            <person name="Lee Y.M."/>
            <person name="Kim E.H."/>
            <person name="Lee H.K."/>
            <person name="Hong S.G."/>
        </authorList>
    </citation>
    <scope>NUCLEOTIDE SEQUENCE [LARGE SCALE GENOMIC DNA]</scope>
    <source>
        <strain evidence="4 5">PAMC 26569</strain>
        <plasmid evidence="4">unnamed2</plasmid>
    </source>
</reference>
<dbReference type="PANTHER" id="PTHR43080">
    <property type="entry name" value="CBS DOMAIN-CONTAINING PROTEIN CBSX3, MITOCHONDRIAL"/>
    <property type="match status" value="1"/>
</dbReference>
<evidence type="ECO:0000313" key="4">
    <source>
        <dbReference type="EMBL" id="QKE93492.1"/>
    </source>
</evidence>
<keyword evidence="4" id="KW-0614">Plasmid</keyword>
<dbReference type="InterPro" id="IPR000644">
    <property type="entry name" value="CBS_dom"/>
</dbReference>
<protein>
    <submittedName>
        <fullName evidence="4">CBS domain-containing protein</fullName>
    </submittedName>
</protein>
<dbReference type="PANTHER" id="PTHR43080:SF26">
    <property type="entry name" value="REGULATORY PROTEIN"/>
    <property type="match status" value="1"/>
</dbReference>
<dbReference type="Gene3D" id="3.10.580.10">
    <property type="entry name" value="CBS-domain"/>
    <property type="match status" value="1"/>
</dbReference>
<dbReference type="Pfam" id="PF00571">
    <property type="entry name" value="CBS"/>
    <property type="match status" value="2"/>
</dbReference>
<feature type="domain" description="CBS" evidence="3">
    <location>
        <begin position="99"/>
        <end position="155"/>
    </location>
</feature>
<geneLocation type="plasmid" evidence="4 5">
    <name>unnamed2</name>
</geneLocation>
<organism evidence="4 5">
    <name type="scientific">Lichenicola cladoniae</name>
    <dbReference type="NCBI Taxonomy" id="1484109"/>
    <lineage>
        <taxon>Bacteria</taxon>
        <taxon>Pseudomonadati</taxon>
        <taxon>Pseudomonadota</taxon>
        <taxon>Alphaproteobacteria</taxon>
        <taxon>Acetobacterales</taxon>
        <taxon>Acetobacteraceae</taxon>
        <taxon>Lichenicola</taxon>
    </lineage>
</organism>